<evidence type="ECO:0000313" key="3">
    <source>
        <dbReference type="Proteomes" id="UP000322035"/>
    </source>
</evidence>
<dbReference type="Gene3D" id="2.30.130.30">
    <property type="entry name" value="Hypothetical protein"/>
    <property type="match status" value="1"/>
</dbReference>
<dbReference type="Pfam" id="PF04266">
    <property type="entry name" value="ASCH"/>
    <property type="match status" value="1"/>
</dbReference>
<gene>
    <name evidence="2" type="ORF">CFVT_0464</name>
</gene>
<organism evidence="2 3">
    <name type="scientific">Campylobacter fetus subsp. venerealis NCTC 10354</name>
    <dbReference type="NCBI Taxonomy" id="983328"/>
    <lineage>
        <taxon>Bacteria</taxon>
        <taxon>Pseudomonadati</taxon>
        <taxon>Campylobacterota</taxon>
        <taxon>Epsilonproteobacteria</taxon>
        <taxon>Campylobacterales</taxon>
        <taxon>Campylobacteraceae</taxon>
        <taxon>Campylobacter</taxon>
        <taxon>Campylobacter fetus subsp. venerealis bv. venerealis</taxon>
    </lineage>
</organism>
<proteinExistence type="predicted"/>
<dbReference type="EMBL" id="CP043435">
    <property type="protein sequence ID" value="QEL44445.1"/>
    <property type="molecule type" value="Genomic_DNA"/>
</dbReference>
<dbReference type="InterPro" id="IPR015947">
    <property type="entry name" value="PUA-like_sf"/>
</dbReference>
<dbReference type="Proteomes" id="UP000322035">
    <property type="component" value="Chromosome"/>
</dbReference>
<protein>
    <recommendedName>
        <fullName evidence="1">ASCH domain-containing protein</fullName>
    </recommendedName>
</protein>
<dbReference type="InterPro" id="IPR007374">
    <property type="entry name" value="ASCH_domain"/>
</dbReference>
<reference evidence="2 3" key="1">
    <citation type="submission" date="2019-08" db="EMBL/GenBank/DDBJ databases">
        <title>Complete genomes of the Campylobacter fetus subsp. venerealis, Campylobacter lari subsp. concheus, Campylobacter sputorum bv. sputorum and Campylobacter volucris type strains.</title>
        <authorList>
            <person name="Miller W.G."/>
            <person name="Yee E."/>
        </authorList>
    </citation>
    <scope>NUCLEOTIDE SEQUENCE [LARGE SCALE GENOMIC DNA]</scope>
    <source>
        <strain evidence="2 3">NCTC 10354</strain>
    </source>
</reference>
<name>A0AAE6MA44_CAMFE</name>
<dbReference type="SUPFAM" id="SSF88697">
    <property type="entry name" value="PUA domain-like"/>
    <property type="match status" value="1"/>
</dbReference>
<evidence type="ECO:0000259" key="1">
    <source>
        <dbReference type="Pfam" id="PF04266"/>
    </source>
</evidence>
<evidence type="ECO:0000313" key="2">
    <source>
        <dbReference type="EMBL" id="QEL44445.1"/>
    </source>
</evidence>
<dbReference type="RefSeq" id="WP_035169184.1">
    <property type="nucleotide sequence ID" value="NZ_CP043435.1"/>
</dbReference>
<accession>A0AAE6MA44</accession>
<sequence>MSKIILSIRPEYTKRILDGDKKYEYRRVLAKKDVKTILIYCTHPLMKVVGEVEVEGVISTSPCDMWNRTRDKAGISDKDFFKYFDGVKNANAYILGKVKQYKKPKQLVSIGIKIAPPPIFPIYKIDFIIF</sequence>
<feature type="domain" description="ASCH" evidence="1">
    <location>
        <begin position="6"/>
        <end position="67"/>
    </location>
</feature>
<dbReference type="AlphaFoldDB" id="A0AAE6MA44"/>